<dbReference type="Proteomes" id="UP000683925">
    <property type="component" value="Unassembled WGS sequence"/>
</dbReference>
<dbReference type="EMBL" id="CAJJDP010000006">
    <property type="protein sequence ID" value="CAD8136131.1"/>
    <property type="molecule type" value="Genomic_DNA"/>
</dbReference>
<keyword evidence="2" id="KW-1185">Reference proteome</keyword>
<gene>
    <name evidence="1" type="ORF">POCTA_138.1.T0070231</name>
</gene>
<dbReference type="AlphaFoldDB" id="A0A8S1S443"/>
<reference evidence="1" key="1">
    <citation type="submission" date="2021-01" db="EMBL/GenBank/DDBJ databases">
        <authorList>
            <consortium name="Genoscope - CEA"/>
            <person name="William W."/>
        </authorList>
    </citation>
    <scope>NUCLEOTIDE SEQUENCE</scope>
</reference>
<comment type="caution">
    <text evidence="1">The sequence shown here is derived from an EMBL/GenBank/DDBJ whole genome shotgun (WGS) entry which is preliminary data.</text>
</comment>
<evidence type="ECO:0000313" key="1">
    <source>
        <dbReference type="EMBL" id="CAD8136131.1"/>
    </source>
</evidence>
<accession>A0A8S1S443</accession>
<evidence type="ECO:0000313" key="2">
    <source>
        <dbReference type="Proteomes" id="UP000683925"/>
    </source>
</evidence>
<proteinExistence type="predicted"/>
<organism evidence="1 2">
    <name type="scientific">Paramecium octaurelia</name>
    <dbReference type="NCBI Taxonomy" id="43137"/>
    <lineage>
        <taxon>Eukaryota</taxon>
        <taxon>Sar</taxon>
        <taxon>Alveolata</taxon>
        <taxon>Ciliophora</taxon>
        <taxon>Intramacronucleata</taxon>
        <taxon>Oligohymenophorea</taxon>
        <taxon>Peniculida</taxon>
        <taxon>Parameciidae</taxon>
        <taxon>Paramecium</taxon>
    </lineage>
</organism>
<name>A0A8S1S443_PAROT</name>
<protein>
    <submittedName>
        <fullName evidence="1">Uncharacterized protein</fullName>
    </submittedName>
</protein>
<sequence length="53" mass="6403">MKNLIFLDTIAKGEFLSTCMENQFKDQKQEQAYLSRLDVIDWKVEREYKQENS</sequence>